<evidence type="ECO:0000259" key="5">
    <source>
        <dbReference type="Pfam" id="PF03865"/>
    </source>
</evidence>
<feature type="compositionally biased region" description="Polar residues" evidence="4">
    <location>
        <begin position="74"/>
        <end position="135"/>
    </location>
</feature>
<sequence>MCFTLQGYFRRGVFLIPSILLVAYTSPSYAETKLPSDIVSETVEEGETTRSCSLALSILSESPIRRPVDPACVTQGTTKPKLLQLQNSPKPSTPVTQSQDFSKPSTPVTPAQDSPKPSTPVTQSQDFSKPSTPVTPAQDFSKPSTPVTAAQDSPKPSTPVTAAQDSPKPSTSVTAAQDSPKPSTSVTAAQDSPKPSTPVTPVQDSSLILVKKIELINSSVPNSRELDPIIKRVEGSTVSLAELRKVADQITGWYFQKGYITSIAIVDESAIKDGIVPIKVIEGSVEEIKIDPPTRGVRSEYVRSRIALGIGQPFSQTKLEEQLRLLQSDPLFTKIEASIRPGSIQGKSIVVVRVTEADPLDIRLSIDNYSPPSVGSERLGINVINRNLTGLGDQLAASYYFSTKDGGSKVYDLSYQVPLNPMNGTVQFRGALSQTKVIQPPFDILDIAGESLLYEITYRQPLVRTLKEEFALSLGFTVQDGQTFTFAGPTPFGIGPDLDGNSRTRTFKFAQDYVRRDAQGVWGLRSQFNLGVGWFDATFNPEPKPDGRFFSWFLQAQRQQRLGQDNILIVQADLQFAPTGLLPSQQFVTGGGQSVRGYRQNIRAGDNGLRFSLEDRIVVQRDSNGKDVMQIAPFFDMGYIWNAESNPNILQEQQFIAGLGLGFLWKPIPELNLRLDYALPLIELKDRGQNAQDSGFYFNASYGL</sequence>
<keyword evidence="3" id="KW-0998">Cell outer membrane</keyword>
<gene>
    <name evidence="7" type="ORF">Cylst_4974</name>
</gene>
<evidence type="ECO:0000256" key="3">
    <source>
        <dbReference type="ARBA" id="ARBA00023237"/>
    </source>
</evidence>
<dbReference type="Gene3D" id="3.10.20.310">
    <property type="entry name" value="membrane protein fhac"/>
    <property type="match status" value="1"/>
</dbReference>
<dbReference type="RefSeq" id="WP_015210262.1">
    <property type="nucleotide sequence ID" value="NC_019757.1"/>
</dbReference>
<dbReference type="GO" id="GO:0046819">
    <property type="term" value="P:protein secretion by the type V secretion system"/>
    <property type="evidence" value="ECO:0007669"/>
    <property type="project" value="TreeGrafter"/>
</dbReference>
<dbReference type="GO" id="GO:0098046">
    <property type="term" value="C:type V protein secretion system complex"/>
    <property type="evidence" value="ECO:0007669"/>
    <property type="project" value="TreeGrafter"/>
</dbReference>
<dbReference type="eggNOG" id="COG3266">
    <property type="taxonomic scope" value="Bacteria"/>
</dbReference>
<dbReference type="PANTHER" id="PTHR34597:SF1">
    <property type="entry name" value="HEME_HEMOPEXIN TRANSPORTER PROTEIN HUXB"/>
    <property type="match status" value="1"/>
</dbReference>
<proteinExistence type="predicted"/>
<dbReference type="InterPro" id="IPR013686">
    <property type="entry name" value="Polypept-transport_assoc_ShlB"/>
</dbReference>
<keyword evidence="8" id="KW-1185">Reference proteome</keyword>
<feature type="domain" description="Polypeptide-transport-associated ShlB-type" evidence="6">
    <location>
        <begin position="210"/>
        <end position="283"/>
    </location>
</feature>
<reference evidence="7 8" key="1">
    <citation type="submission" date="2012-06" db="EMBL/GenBank/DDBJ databases">
        <title>Finished chromosome of genome of Cylindrospermum stagnale PCC 7417.</title>
        <authorList>
            <consortium name="US DOE Joint Genome Institute"/>
            <person name="Gugger M."/>
            <person name="Coursin T."/>
            <person name="Rippka R."/>
            <person name="Tandeau De Marsac N."/>
            <person name="Huntemann M."/>
            <person name="Wei C.-L."/>
            <person name="Han J."/>
            <person name="Detter J.C."/>
            <person name="Han C."/>
            <person name="Tapia R."/>
            <person name="Chen A."/>
            <person name="Kyrpides N."/>
            <person name="Mavromatis K."/>
            <person name="Markowitz V."/>
            <person name="Szeto E."/>
            <person name="Ivanova N."/>
            <person name="Pagani I."/>
            <person name="Pati A."/>
            <person name="Goodwin L."/>
            <person name="Nordberg H.P."/>
            <person name="Cantor M.N."/>
            <person name="Hua S.X."/>
            <person name="Woyke T."/>
            <person name="Kerfeld C.A."/>
        </authorList>
    </citation>
    <scope>NUCLEOTIDE SEQUENCE [LARGE SCALE GENOMIC DNA]</scope>
    <source>
        <strain evidence="7 8">PCC 7417</strain>
    </source>
</reference>
<dbReference type="InterPro" id="IPR051544">
    <property type="entry name" value="TPS_OM_transporter"/>
</dbReference>
<evidence type="ECO:0000256" key="4">
    <source>
        <dbReference type="SAM" id="MobiDB-lite"/>
    </source>
</evidence>
<dbReference type="HOGENOM" id="CLU_021521_0_0_3"/>
<dbReference type="Proteomes" id="UP000010475">
    <property type="component" value="Chromosome"/>
</dbReference>
<dbReference type="PATRIC" id="fig|56107.3.peg.5465"/>
<evidence type="ECO:0000313" key="7">
    <source>
        <dbReference type="EMBL" id="AFZ27025.1"/>
    </source>
</evidence>
<feature type="region of interest" description="Disordered" evidence="4">
    <location>
        <begin position="67"/>
        <end position="202"/>
    </location>
</feature>
<dbReference type="OrthoDB" id="596066at2"/>
<dbReference type="GO" id="GO:0008320">
    <property type="term" value="F:protein transmembrane transporter activity"/>
    <property type="evidence" value="ECO:0007669"/>
    <property type="project" value="TreeGrafter"/>
</dbReference>
<dbReference type="eggNOG" id="COG2831">
    <property type="taxonomic scope" value="Bacteria"/>
</dbReference>
<protein>
    <submittedName>
        <fullName evidence="7">Hemolysin activation/secretion protein</fullName>
    </submittedName>
</protein>
<organism evidence="7 8">
    <name type="scientific">Cylindrospermum stagnale PCC 7417</name>
    <dbReference type="NCBI Taxonomy" id="56107"/>
    <lineage>
        <taxon>Bacteria</taxon>
        <taxon>Bacillati</taxon>
        <taxon>Cyanobacteriota</taxon>
        <taxon>Cyanophyceae</taxon>
        <taxon>Nostocales</taxon>
        <taxon>Nostocaceae</taxon>
        <taxon>Cylindrospermum</taxon>
    </lineage>
</organism>
<feature type="compositionally biased region" description="Polar residues" evidence="4">
    <location>
        <begin position="141"/>
        <end position="202"/>
    </location>
</feature>
<name>K9X305_9NOST</name>
<dbReference type="Gene3D" id="2.40.160.50">
    <property type="entry name" value="membrane protein fhac: a member of the omp85/tpsb transporter family"/>
    <property type="match status" value="1"/>
</dbReference>
<accession>K9X305</accession>
<evidence type="ECO:0000256" key="2">
    <source>
        <dbReference type="ARBA" id="ARBA00022692"/>
    </source>
</evidence>
<keyword evidence="1" id="KW-0472">Membrane</keyword>
<dbReference type="AlphaFoldDB" id="K9X305"/>
<evidence type="ECO:0000313" key="8">
    <source>
        <dbReference type="Proteomes" id="UP000010475"/>
    </source>
</evidence>
<dbReference type="Pfam" id="PF08479">
    <property type="entry name" value="POTRA_2"/>
    <property type="match status" value="1"/>
</dbReference>
<dbReference type="EMBL" id="CP003642">
    <property type="protein sequence ID" value="AFZ27025.1"/>
    <property type="molecule type" value="Genomic_DNA"/>
</dbReference>
<feature type="domain" description="Haemolysin activator HlyB C-terminal" evidence="5">
    <location>
        <begin position="346"/>
        <end position="663"/>
    </location>
</feature>
<keyword evidence="1" id="KW-1134">Transmembrane beta strand</keyword>
<dbReference type="STRING" id="56107.Cylst_4974"/>
<evidence type="ECO:0000259" key="6">
    <source>
        <dbReference type="Pfam" id="PF08479"/>
    </source>
</evidence>
<evidence type="ECO:0000256" key="1">
    <source>
        <dbReference type="ARBA" id="ARBA00022452"/>
    </source>
</evidence>
<dbReference type="PANTHER" id="PTHR34597">
    <property type="entry name" value="SLR1661 PROTEIN"/>
    <property type="match status" value="1"/>
</dbReference>
<keyword evidence="2" id="KW-0812">Transmembrane</keyword>
<dbReference type="Pfam" id="PF03865">
    <property type="entry name" value="ShlB"/>
    <property type="match status" value="1"/>
</dbReference>
<dbReference type="InterPro" id="IPR005565">
    <property type="entry name" value="Hemolysn_activator_HlyB_C"/>
</dbReference>
<dbReference type="KEGG" id="csg:Cylst_4974"/>